<organism evidence="1 2">
    <name type="scientific">Neolentinus lepideus HHB14362 ss-1</name>
    <dbReference type="NCBI Taxonomy" id="1314782"/>
    <lineage>
        <taxon>Eukaryota</taxon>
        <taxon>Fungi</taxon>
        <taxon>Dikarya</taxon>
        <taxon>Basidiomycota</taxon>
        <taxon>Agaricomycotina</taxon>
        <taxon>Agaricomycetes</taxon>
        <taxon>Gloeophyllales</taxon>
        <taxon>Gloeophyllaceae</taxon>
        <taxon>Neolentinus</taxon>
    </lineage>
</organism>
<evidence type="ECO:0000313" key="2">
    <source>
        <dbReference type="Proteomes" id="UP000076761"/>
    </source>
</evidence>
<sequence length="163" mass="18341">MLSVKTGSRLAVILHDVDDLSFVVIRIWIGRQQYPLDCSPKTLPWPSITTWRLQWYNSCRRCWIILSRANDSEGDGVRRDLIRRSSVGGPVLPVNMPLPPTLLSILCFQLIPMSAGKITAVHFPISQYHPSTAQTGLRGSSVERLGRWHPRELASGFQRVLGP</sequence>
<protein>
    <submittedName>
        <fullName evidence="1">Uncharacterized protein</fullName>
    </submittedName>
</protein>
<dbReference type="InParanoid" id="A0A165VU95"/>
<proteinExistence type="predicted"/>
<reference evidence="1 2" key="1">
    <citation type="journal article" date="2016" name="Mol. Biol. Evol.">
        <title>Comparative Genomics of Early-Diverging Mushroom-Forming Fungi Provides Insights into the Origins of Lignocellulose Decay Capabilities.</title>
        <authorList>
            <person name="Nagy L.G."/>
            <person name="Riley R."/>
            <person name="Tritt A."/>
            <person name="Adam C."/>
            <person name="Daum C."/>
            <person name="Floudas D."/>
            <person name="Sun H."/>
            <person name="Yadav J.S."/>
            <person name="Pangilinan J."/>
            <person name="Larsson K.H."/>
            <person name="Matsuura K."/>
            <person name="Barry K."/>
            <person name="Labutti K."/>
            <person name="Kuo R."/>
            <person name="Ohm R.A."/>
            <person name="Bhattacharya S.S."/>
            <person name="Shirouzu T."/>
            <person name="Yoshinaga Y."/>
            <person name="Martin F.M."/>
            <person name="Grigoriev I.V."/>
            <person name="Hibbett D.S."/>
        </authorList>
    </citation>
    <scope>NUCLEOTIDE SEQUENCE [LARGE SCALE GENOMIC DNA]</scope>
    <source>
        <strain evidence="1 2">HHB14362 ss-1</strain>
    </source>
</reference>
<name>A0A165VU95_9AGAM</name>
<evidence type="ECO:0000313" key="1">
    <source>
        <dbReference type="EMBL" id="KZT30197.1"/>
    </source>
</evidence>
<accession>A0A165VU95</accession>
<gene>
    <name evidence="1" type="ORF">NEOLEDRAFT_316136</name>
</gene>
<dbReference type="AlphaFoldDB" id="A0A165VU95"/>
<dbReference type="Proteomes" id="UP000076761">
    <property type="component" value="Unassembled WGS sequence"/>
</dbReference>
<keyword evidence="2" id="KW-1185">Reference proteome</keyword>
<dbReference type="EMBL" id="KV425552">
    <property type="protein sequence ID" value="KZT30197.1"/>
    <property type="molecule type" value="Genomic_DNA"/>
</dbReference>